<keyword evidence="1" id="KW-0472">Membrane</keyword>
<comment type="caution">
    <text evidence="2">The sequence shown here is derived from an EMBL/GenBank/DDBJ whole genome shotgun (WGS) entry which is preliminary data.</text>
</comment>
<evidence type="ECO:0000256" key="1">
    <source>
        <dbReference type="SAM" id="Phobius"/>
    </source>
</evidence>
<feature type="transmembrane region" description="Helical" evidence="1">
    <location>
        <begin position="5"/>
        <end position="21"/>
    </location>
</feature>
<evidence type="ECO:0000313" key="3">
    <source>
        <dbReference type="Proteomes" id="UP000619761"/>
    </source>
</evidence>
<dbReference type="Proteomes" id="UP000619761">
    <property type="component" value="Unassembled WGS sequence"/>
</dbReference>
<name>A0ABQ3AXD0_9GAMM</name>
<proteinExistence type="predicted"/>
<keyword evidence="1" id="KW-1133">Transmembrane helix</keyword>
<keyword evidence="3" id="KW-1185">Reference proteome</keyword>
<organism evidence="2 3">
    <name type="scientific">Cellvibrio zantedeschiae</name>
    <dbReference type="NCBI Taxonomy" id="1237077"/>
    <lineage>
        <taxon>Bacteria</taxon>
        <taxon>Pseudomonadati</taxon>
        <taxon>Pseudomonadota</taxon>
        <taxon>Gammaproteobacteria</taxon>
        <taxon>Cellvibrionales</taxon>
        <taxon>Cellvibrionaceae</taxon>
        <taxon>Cellvibrio</taxon>
    </lineage>
</organism>
<evidence type="ECO:0000313" key="2">
    <source>
        <dbReference type="EMBL" id="GGY70798.1"/>
    </source>
</evidence>
<keyword evidence="1" id="KW-0812">Transmembrane</keyword>
<dbReference type="RefSeq" id="WP_189417058.1">
    <property type="nucleotide sequence ID" value="NZ_BMYZ01000001.1"/>
</dbReference>
<gene>
    <name evidence="2" type="ORF">GCM10011613_14130</name>
</gene>
<reference evidence="3" key="1">
    <citation type="journal article" date="2019" name="Int. J. Syst. Evol. Microbiol.">
        <title>The Global Catalogue of Microorganisms (GCM) 10K type strain sequencing project: providing services to taxonomists for standard genome sequencing and annotation.</title>
        <authorList>
            <consortium name="The Broad Institute Genomics Platform"/>
            <consortium name="The Broad Institute Genome Sequencing Center for Infectious Disease"/>
            <person name="Wu L."/>
            <person name="Ma J."/>
        </authorList>
    </citation>
    <scope>NUCLEOTIDE SEQUENCE [LARGE SCALE GENOMIC DNA]</scope>
    <source>
        <strain evidence="3">KCTC 32239</strain>
    </source>
</reference>
<accession>A0ABQ3AXD0</accession>
<sequence length="121" mass="13900">MITYLYWLAVILFAGLLGWIIGRFVNYKYGALAALIVIVVGWGAFFFKYEQMFVKNYGGVMTISVPEGQMHLSATWKEDHLWIENYDPKTNSCYFTEYSKGHVLQGRVTIENCNPVLPGKF</sequence>
<protein>
    <submittedName>
        <fullName evidence="2">Uncharacterized protein</fullName>
    </submittedName>
</protein>
<feature type="transmembrane region" description="Helical" evidence="1">
    <location>
        <begin position="27"/>
        <end position="47"/>
    </location>
</feature>
<dbReference type="EMBL" id="BMYZ01000001">
    <property type="protein sequence ID" value="GGY70798.1"/>
    <property type="molecule type" value="Genomic_DNA"/>
</dbReference>